<dbReference type="SUPFAM" id="SSF47895">
    <property type="entry name" value="Transducin (alpha subunit), insertion domain"/>
    <property type="match status" value="1"/>
</dbReference>
<feature type="binding site" evidence="6">
    <location>
        <begin position="42"/>
        <end position="47"/>
    </location>
    <ligand>
        <name>GTP</name>
        <dbReference type="ChEBI" id="CHEBI:37565"/>
    </ligand>
</feature>
<feature type="binding site" evidence="7">
    <location>
        <position position="46"/>
    </location>
    <ligand>
        <name>Mg(2+)</name>
        <dbReference type="ChEBI" id="CHEBI:18420"/>
    </ligand>
</feature>
<keyword evidence="3 7" id="KW-0460">Magnesium</keyword>
<dbReference type="Pfam" id="PF00503">
    <property type="entry name" value="G-alpha"/>
    <property type="match status" value="1"/>
</dbReference>
<protein>
    <submittedName>
        <fullName evidence="9">Guanine nucleotide binding protein, alpha subunit</fullName>
    </submittedName>
</protein>
<keyword evidence="2 6" id="KW-0547">Nucleotide-binding</keyword>
<dbReference type="GO" id="GO:0001664">
    <property type="term" value="F:G protein-coupled receptor binding"/>
    <property type="evidence" value="ECO:0007669"/>
    <property type="project" value="TreeGrafter"/>
</dbReference>
<dbReference type="PRINTS" id="PR00318">
    <property type="entry name" value="GPROTEINA"/>
</dbReference>
<evidence type="ECO:0000256" key="3">
    <source>
        <dbReference type="ARBA" id="ARBA00022842"/>
    </source>
</evidence>
<dbReference type="GO" id="GO:0005737">
    <property type="term" value="C:cytoplasm"/>
    <property type="evidence" value="ECO:0007669"/>
    <property type="project" value="TreeGrafter"/>
</dbReference>
<feature type="binding site" evidence="6">
    <location>
        <begin position="266"/>
        <end position="272"/>
    </location>
    <ligand>
        <name>GTP</name>
        <dbReference type="ChEBI" id="CHEBI:37565"/>
    </ligand>
</feature>
<dbReference type="InterPro" id="IPR027417">
    <property type="entry name" value="P-loop_NTPase"/>
</dbReference>
<dbReference type="Gene3D" id="3.40.50.300">
    <property type="entry name" value="P-loop containing nucleotide triphosphate hydrolases"/>
    <property type="match status" value="2"/>
</dbReference>
<feature type="region of interest" description="Disordered" evidence="8">
    <location>
        <begin position="102"/>
        <end position="130"/>
    </location>
</feature>
<keyword evidence="4 6" id="KW-0342">GTP-binding</keyword>
<evidence type="ECO:0000256" key="2">
    <source>
        <dbReference type="ARBA" id="ARBA00022741"/>
    </source>
</evidence>
<dbReference type="SMART" id="SM00275">
    <property type="entry name" value="G_alpha"/>
    <property type="match status" value="1"/>
</dbReference>
<dbReference type="InterPro" id="IPR011025">
    <property type="entry name" value="GproteinA_insert"/>
</dbReference>
<dbReference type="GO" id="GO:0007188">
    <property type="term" value="P:adenylate cyclase-modulating G protein-coupled receptor signaling pathway"/>
    <property type="evidence" value="ECO:0007669"/>
    <property type="project" value="TreeGrafter"/>
</dbReference>
<dbReference type="GO" id="GO:0005834">
    <property type="term" value="C:heterotrimeric G-protein complex"/>
    <property type="evidence" value="ECO:0007669"/>
    <property type="project" value="TreeGrafter"/>
</dbReference>
<evidence type="ECO:0000313" key="10">
    <source>
        <dbReference type="Proteomes" id="UP000193642"/>
    </source>
</evidence>
<dbReference type="GO" id="GO:0031683">
    <property type="term" value="F:G-protein beta/gamma-subunit complex binding"/>
    <property type="evidence" value="ECO:0007669"/>
    <property type="project" value="InterPro"/>
</dbReference>
<keyword evidence="5" id="KW-0807">Transducer</keyword>
<keyword evidence="1 7" id="KW-0479">Metal-binding</keyword>
<dbReference type="GO" id="GO:0046872">
    <property type="term" value="F:metal ion binding"/>
    <property type="evidence" value="ECO:0007669"/>
    <property type="project" value="UniProtKB-KW"/>
</dbReference>
<dbReference type="GO" id="GO:0003924">
    <property type="term" value="F:GTPase activity"/>
    <property type="evidence" value="ECO:0007669"/>
    <property type="project" value="InterPro"/>
</dbReference>
<sequence>MTYAEDTESRRISRAIDTQLTSERRRLEALRPVKLLLLGTGESGKSTILKQMKLIYDTGFSPEEIQTYRSSIILNLFSCVKTLAVQMDNLKIPYGFITPDTVDSDPDEPLPPQSNNVRRRSSLAFDETRQSLSRSKSPVISRLSTYVVTGVDSYGGGARKGCNYTLQSQDAASQYERFGGINQIGSIPDFGRSMKAMPLSTFGFGKDEIITAQQIDDFEGFWNDSGVQYCFSRSSEFGLMECCEYLMKNLRRIGAPEYIPTKDDILLSRLKTTAISETRFKIKDVEYRVFDVGGQRSQRKKWASLFDDVNAIIFVVAISSYDQVCYEDHSVNRVVEALQVFKSIINHSAFVNTGIILFLNKIDLFKIKLNVSPVSDYFPSYKGTSRFEESIEYFLEMFRAANTDPERRIQHHLTWATDTKQTRKVLDSVCKCIQEANLKDCGLE</sequence>
<evidence type="ECO:0000256" key="7">
    <source>
        <dbReference type="PIRSR" id="PIRSR601019-2"/>
    </source>
</evidence>
<name>A0A1Y2BQB9_9FUNG</name>
<dbReference type="EMBL" id="MCGO01000053">
    <property type="protein sequence ID" value="ORY36930.1"/>
    <property type="molecule type" value="Genomic_DNA"/>
</dbReference>
<evidence type="ECO:0000313" key="9">
    <source>
        <dbReference type="EMBL" id="ORY36930.1"/>
    </source>
</evidence>
<evidence type="ECO:0000256" key="6">
    <source>
        <dbReference type="PIRSR" id="PIRSR601019-1"/>
    </source>
</evidence>
<dbReference type="PROSITE" id="PS51882">
    <property type="entry name" value="G_ALPHA"/>
    <property type="match status" value="1"/>
</dbReference>
<evidence type="ECO:0000256" key="1">
    <source>
        <dbReference type="ARBA" id="ARBA00022723"/>
    </source>
</evidence>
<comment type="caution">
    <text evidence="9">The sequence shown here is derived from an EMBL/GenBank/DDBJ whole genome shotgun (WGS) entry which is preliminary data.</text>
</comment>
<dbReference type="PANTHER" id="PTHR10218:SF302">
    <property type="entry name" value="GUANINE NUCLEOTIDE-BINDING PROTEIN ALPHA-5 SUBUNIT"/>
    <property type="match status" value="1"/>
</dbReference>
<dbReference type="CDD" id="cd00066">
    <property type="entry name" value="G-alpha"/>
    <property type="match status" value="1"/>
</dbReference>
<accession>A0A1Y2BQB9</accession>
<evidence type="ECO:0000256" key="5">
    <source>
        <dbReference type="ARBA" id="ARBA00023224"/>
    </source>
</evidence>
<dbReference type="SUPFAM" id="SSF52540">
    <property type="entry name" value="P-loop containing nucleoside triphosphate hydrolases"/>
    <property type="match status" value="1"/>
</dbReference>
<feature type="binding site" evidence="6">
    <location>
        <position position="416"/>
    </location>
    <ligand>
        <name>GTP</name>
        <dbReference type="ChEBI" id="CHEBI:37565"/>
    </ligand>
</feature>
<proteinExistence type="predicted"/>
<gene>
    <name evidence="9" type="ORF">BCR33DRAFT_474017</name>
</gene>
<dbReference type="PANTHER" id="PTHR10218">
    <property type="entry name" value="GTP-BINDING PROTEIN ALPHA SUBUNIT"/>
    <property type="match status" value="1"/>
</dbReference>
<feature type="binding site" evidence="7">
    <location>
        <position position="272"/>
    </location>
    <ligand>
        <name>Mg(2+)</name>
        <dbReference type="ChEBI" id="CHEBI:18420"/>
    </ligand>
</feature>
<organism evidence="9 10">
    <name type="scientific">Rhizoclosmatium globosum</name>
    <dbReference type="NCBI Taxonomy" id="329046"/>
    <lineage>
        <taxon>Eukaryota</taxon>
        <taxon>Fungi</taxon>
        <taxon>Fungi incertae sedis</taxon>
        <taxon>Chytridiomycota</taxon>
        <taxon>Chytridiomycota incertae sedis</taxon>
        <taxon>Chytridiomycetes</taxon>
        <taxon>Chytridiales</taxon>
        <taxon>Chytriomycetaceae</taxon>
        <taxon>Rhizoclosmatium</taxon>
    </lineage>
</organism>
<evidence type="ECO:0000256" key="8">
    <source>
        <dbReference type="SAM" id="MobiDB-lite"/>
    </source>
</evidence>
<dbReference type="STRING" id="329046.A0A1Y2BQB9"/>
<dbReference type="GO" id="GO:0005525">
    <property type="term" value="F:GTP binding"/>
    <property type="evidence" value="ECO:0007669"/>
    <property type="project" value="UniProtKB-KW"/>
</dbReference>
<dbReference type="Proteomes" id="UP000193642">
    <property type="component" value="Unassembled WGS sequence"/>
</dbReference>
<reference evidence="9 10" key="1">
    <citation type="submission" date="2016-07" db="EMBL/GenBank/DDBJ databases">
        <title>Pervasive Adenine N6-methylation of Active Genes in Fungi.</title>
        <authorList>
            <consortium name="DOE Joint Genome Institute"/>
            <person name="Mondo S.J."/>
            <person name="Dannebaum R.O."/>
            <person name="Kuo R.C."/>
            <person name="Labutti K."/>
            <person name="Haridas S."/>
            <person name="Kuo A."/>
            <person name="Salamov A."/>
            <person name="Ahrendt S.R."/>
            <person name="Lipzen A."/>
            <person name="Sullivan W."/>
            <person name="Andreopoulos W.B."/>
            <person name="Clum A."/>
            <person name="Lindquist E."/>
            <person name="Daum C."/>
            <person name="Ramamoorthy G.K."/>
            <person name="Gryganskyi A."/>
            <person name="Culley D."/>
            <person name="Magnuson J.K."/>
            <person name="James T.Y."/>
            <person name="O'Malley M.A."/>
            <person name="Stajich J.E."/>
            <person name="Spatafora J.W."/>
            <person name="Visel A."/>
            <person name="Grigoriev I.V."/>
        </authorList>
    </citation>
    <scope>NUCLEOTIDE SEQUENCE [LARGE SCALE GENOMIC DNA]</scope>
    <source>
        <strain evidence="9 10">JEL800</strain>
    </source>
</reference>
<keyword evidence="10" id="KW-1185">Reference proteome</keyword>
<dbReference type="AlphaFoldDB" id="A0A1Y2BQB9"/>
<evidence type="ECO:0000256" key="4">
    <source>
        <dbReference type="ARBA" id="ARBA00023134"/>
    </source>
</evidence>
<dbReference type="InterPro" id="IPR001019">
    <property type="entry name" value="Gprotein_alpha_su"/>
</dbReference>
<feature type="binding site" evidence="6">
    <location>
        <begin position="291"/>
        <end position="295"/>
    </location>
    <ligand>
        <name>GTP</name>
        <dbReference type="ChEBI" id="CHEBI:37565"/>
    </ligand>
</feature>
<dbReference type="FunFam" id="3.40.50.300:FF:002307">
    <property type="entry name" value="Guanine nucleotide-binding protein G(k) subunit alpha"/>
    <property type="match status" value="1"/>
</dbReference>
<dbReference type="OrthoDB" id="5817230at2759"/>
<feature type="binding site" evidence="6">
    <location>
        <begin position="360"/>
        <end position="363"/>
    </location>
    <ligand>
        <name>GTP</name>
        <dbReference type="ChEBI" id="CHEBI:37565"/>
    </ligand>
</feature>